<keyword evidence="4" id="KW-0812">Transmembrane</keyword>
<keyword evidence="1" id="KW-0805">Transcription regulation</keyword>
<dbReference type="Proteomes" id="UP000681586">
    <property type="component" value="Unassembled WGS sequence"/>
</dbReference>
<sequence>MRIYIYNYEHLSIIYVTDGEIQVFYHSLNKISHFKKGFCCIVPFDEYSYINALSGSVIILTLNYFLILTLANNIYPRLLSIDYSKLSHLKNDATTKKHLHLLAQQSPFNASSLNTQISFSIITILNILSKSINEVMDLTEQKLKPKNIHCCYHKDSMIVRLFEASVELLNNPQKSIAHIAIDYGFCDQAHFTKLFKKHRNMTPHTFRQQYAFYK</sequence>
<keyword evidence="3" id="KW-0804">Transcription</keyword>
<name>A0ABS5MLV6_9STAP</name>
<dbReference type="RefSeq" id="WP_203153739.1">
    <property type="nucleotide sequence ID" value="NZ_JAEPSA010000007.1"/>
</dbReference>
<organism evidence="6 7">
    <name type="scientific">Mammaliicoccus fleurettii</name>
    <dbReference type="NCBI Taxonomy" id="150056"/>
    <lineage>
        <taxon>Bacteria</taxon>
        <taxon>Bacillati</taxon>
        <taxon>Bacillota</taxon>
        <taxon>Bacilli</taxon>
        <taxon>Bacillales</taxon>
        <taxon>Staphylococcaceae</taxon>
        <taxon>Mammaliicoccus</taxon>
    </lineage>
</organism>
<dbReference type="SUPFAM" id="SSF46689">
    <property type="entry name" value="Homeodomain-like"/>
    <property type="match status" value="1"/>
</dbReference>
<comment type="caution">
    <text evidence="6">The sequence shown here is derived from an EMBL/GenBank/DDBJ whole genome shotgun (WGS) entry which is preliminary data.</text>
</comment>
<evidence type="ECO:0000259" key="5">
    <source>
        <dbReference type="PROSITE" id="PS01124"/>
    </source>
</evidence>
<keyword evidence="7" id="KW-1185">Reference proteome</keyword>
<feature type="transmembrane region" description="Helical" evidence="4">
    <location>
        <begin position="52"/>
        <end position="75"/>
    </location>
</feature>
<dbReference type="InterPro" id="IPR018060">
    <property type="entry name" value="HTH_AraC"/>
</dbReference>
<dbReference type="InterPro" id="IPR009057">
    <property type="entry name" value="Homeodomain-like_sf"/>
</dbReference>
<keyword evidence="4" id="KW-1133">Transmembrane helix</keyword>
<accession>A0ABS5MLV6</accession>
<evidence type="ECO:0000256" key="3">
    <source>
        <dbReference type="ARBA" id="ARBA00023163"/>
    </source>
</evidence>
<dbReference type="Gene3D" id="1.10.10.60">
    <property type="entry name" value="Homeodomain-like"/>
    <property type="match status" value="1"/>
</dbReference>
<dbReference type="SMART" id="SM00342">
    <property type="entry name" value="HTH_ARAC"/>
    <property type="match status" value="1"/>
</dbReference>
<protein>
    <submittedName>
        <fullName evidence="6">AraC family transcriptional regulator</fullName>
    </submittedName>
</protein>
<dbReference type="Pfam" id="PF12833">
    <property type="entry name" value="HTH_18"/>
    <property type="match status" value="1"/>
</dbReference>
<gene>
    <name evidence="6" type="ORF">JJQ58_05425</name>
</gene>
<dbReference type="EMBL" id="JAGXBM010000005">
    <property type="protein sequence ID" value="MBS3696898.1"/>
    <property type="molecule type" value="Genomic_DNA"/>
</dbReference>
<evidence type="ECO:0000313" key="7">
    <source>
        <dbReference type="Proteomes" id="UP000681586"/>
    </source>
</evidence>
<evidence type="ECO:0000256" key="4">
    <source>
        <dbReference type="SAM" id="Phobius"/>
    </source>
</evidence>
<dbReference type="InterPro" id="IPR020449">
    <property type="entry name" value="Tscrpt_reg_AraC-type_HTH"/>
</dbReference>
<dbReference type="PANTHER" id="PTHR46796">
    <property type="entry name" value="HTH-TYPE TRANSCRIPTIONAL ACTIVATOR RHAS-RELATED"/>
    <property type="match status" value="1"/>
</dbReference>
<feature type="domain" description="HTH araC/xylS-type" evidence="5">
    <location>
        <begin position="160"/>
        <end position="209"/>
    </location>
</feature>
<evidence type="ECO:0000256" key="2">
    <source>
        <dbReference type="ARBA" id="ARBA00023125"/>
    </source>
</evidence>
<keyword evidence="2" id="KW-0238">DNA-binding</keyword>
<keyword evidence="4" id="KW-0472">Membrane</keyword>
<dbReference type="InterPro" id="IPR050204">
    <property type="entry name" value="AraC_XylS_family_regulators"/>
</dbReference>
<reference evidence="6 7" key="1">
    <citation type="submission" date="2021-05" db="EMBL/GenBank/DDBJ databases">
        <title>Staphylococcus fleurettii isolated from lake water in First Nation community in Manitoba, Canada.</title>
        <authorList>
            <person name="Bashar S."/>
            <person name="Murdock A."/>
            <person name="Patidar R."/>
            <person name="Golding G."/>
            <person name="Farenhorst A."/>
            <person name="Kumar A."/>
        </authorList>
    </citation>
    <scope>NUCLEOTIDE SEQUENCE [LARGE SCALE GENOMIC DNA]</scope>
    <source>
        <strain evidence="6 7">SF002</strain>
    </source>
</reference>
<evidence type="ECO:0000256" key="1">
    <source>
        <dbReference type="ARBA" id="ARBA00023015"/>
    </source>
</evidence>
<dbReference type="PROSITE" id="PS01124">
    <property type="entry name" value="HTH_ARAC_FAMILY_2"/>
    <property type="match status" value="1"/>
</dbReference>
<dbReference type="PRINTS" id="PR00032">
    <property type="entry name" value="HTHARAC"/>
</dbReference>
<evidence type="ECO:0000313" key="6">
    <source>
        <dbReference type="EMBL" id="MBS3696898.1"/>
    </source>
</evidence>
<proteinExistence type="predicted"/>